<organism evidence="8 9">
    <name type="scientific">Psychrosphaera saromensis</name>
    <dbReference type="NCBI Taxonomy" id="716813"/>
    <lineage>
        <taxon>Bacteria</taxon>
        <taxon>Pseudomonadati</taxon>
        <taxon>Pseudomonadota</taxon>
        <taxon>Gammaproteobacteria</taxon>
        <taxon>Alteromonadales</taxon>
        <taxon>Pseudoalteromonadaceae</taxon>
        <taxon>Psychrosphaera</taxon>
    </lineage>
</organism>
<feature type="transmembrane region" description="Helical" evidence="6">
    <location>
        <begin position="234"/>
        <end position="262"/>
    </location>
</feature>
<dbReference type="Gene3D" id="3.40.1710.10">
    <property type="entry name" value="abc type-2 transporter like domain"/>
    <property type="match status" value="1"/>
</dbReference>
<evidence type="ECO:0000256" key="4">
    <source>
        <dbReference type="ARBA" id="ARBA00022989"/>
    </source>
</evidence>
<dbReference type="RefSeq" id="WP_105051240.1">
    <property type="nucleotide sequence ID" value="NZ_BMYG01000004.1"/>
</dbReference>
<accession>A0A2S7UU18</accession>
<dbReference type="GO" id="GO:0140359">
    <property type="term" value="F:ABC-type transporter activity"/>
    <property type="evidence" value="ECO:0007669"/>
    <property type="project" value="InterPro"/>
</dbReference>
<evidence type="ECO:0000313" key="8">
    <source>
        <dbReference type="EMBL" id="PQJ52770.1"/>
    </source>
</evidence>
<keyword evidence="2" id="KW-1003">Cell membrane</keyword>
<evidence type="ECO:0000259" key="7">
    <source>
        <dbReference type="Pfam" id="PF12698"/>
    </source>
</evidence>
<dbReference type="GO" id="GO:0005886">
    <property type="term" value="C:plasma membrane"/>
    <property type="evidence" value="ECO:0007669"/>
    <property type="project" value="UniProtKB-SubCell"/>
</dbReference>
<evidence type="ECO:0000256" key="2">
    <source>
        <dbReference type="ARBA" id="ARBA00022475"/>
    </source>
</evidence>
<name>A0A2S7UU18_9GAMM</name>
<feature type="transmembrane region" description="Helical" evidence="6">
    <location>
        <begin position="29"/>
        <end position="47"/>
    </location>
</feature>
<keyword evidence="9" id="KW-1185">Reference proteome</keyword>
<comment type="caution">
    <text evidence="8">The sequence shown here is derived from an EMBL/GenBank/DDBJ whole genome shotgun (WGS) entry which is preliminary data.</text>
</comment>
<evidence type="ECO:0000256" key="6">
    <source>
        <dbReference type="SAM" id="Phobius"/>
    </source>
</evidence>
<feature type="transmembrane region" description="Helical" evidence="6">
    <location>
        <begin position="274"/>
        <end position="293"/>
    </location>
</feature>
<dbReference type="EMBL" id="MSCH01000003">
    <property type="protein sequence ID" value="PQJ52770.1"/>
    <property type="molecule type" value="Genomic_DNA"/>
</dbReference>
<sequence length="395" mass="44004">MQSQFQHKVSFITALKRELKYYRYNGRECLIAVAILLASMTSVAWIFSSGTLTDLPIAVIDNDKSALSRSYIRMLEAAPEMHIVKQLNSTEQARELLEQASIYAFVLIPNDFAKDIKTGRQTSIVSWSSGQYLTISSTISKSLRQVTGTISAGIEITSLTKRAESRLAAHVNYSPIQSELRTLFNPYQNYQFFIVSSLLPAMLQMFVMIWTAFVVGRELQANTWAKNLNAGTSIYALITAKVLPVFIIASVIAFACLIWLFAISAWPVNGSLSLLILGWELMILAYIVLGILFTSIASNLATGLSFTVFFTAPAFAYVGITFPQHAMPLIAQVWTYMLPVRSLLRLQIEQVELGAPVVNSIPELLILLGFILLPLPFVIAQIRRRCRTENVGCQL</sequence>
<feature type="transmembrane region" description="Helical" evidence="6">
    <location>
        <begin position="190"/>
        <end position="213"/>
    </location>
</feature>
<evidence type="ECO:0000313" key="9">
    <source>
        <dbReference type="Proteomes" id="UP000239007"/>
    </source>
</evidence>
<feature type="domain" description="ABC-2 type transporter transmembrane" evidence="7">
    <location>
        <begin position="31"/>
        <end position="375"/>
    </location>
</feature>
<dbReference type="PANTHER" id="PTHR30294:SF47">
    <property type="entry name" value="INNER MEMBRANE TRANSPORT PERMEASE YHHJ"/>
    <property type="match status" value="1"/>
</dbReference>
<dbReference type="PANTHER" id="PTHR30294">
    <property type="entry name" value="MEMBRANE COMPONENT OF ABC TRANSPORTER YHHJ-RELATED"/>
    <property type="match status" value="1"/>
</dbReference>
<evidence type="ECO:0000256" key="5">
    <source>
        <dbReference type="ARBA" id="ARBA00023136"/>
    </source>
</evidence>
<reference evidence="8 9" key="1">
    <citation type="submission" date="2016-12" db="EMBL/GenBank/DDBJ databases">
        <title>Diversity of luminous bacteria.</title>
        <authorList>
            <person name="Yoshizawa S."/>
            <person name="Kogure K."/>
        </authorList>
    </citation>
    <scope>NUCLEOTIDE SEQUENCE [LARGE SCALE GENOMIC DNA]</scope>
    <source>
        <strain evidence="8 9">SA4-48</strain>
    </source>
</reference>
<feature type="transmembrane region" description="Helical" evidence="6">
    <location>
        <begin position="364"/>
        <end position="382"/>
    </location>
</feature>
<protein>
    <recommendedName>
        <fullName evidence="7">ABC-2 type transporter transmembrane domain-containing protein</fullName>
    </recommendedName>
</protein>
<gene>
    <name evidence="8" type="ORF">BTO11_03275</name>
</gene>
<dbReference type="Pfam" id="PF12698">
    <property type="entry name" value="ABC2_membrane_3"/>
    <property type="match status" value="1"/>
</dbReference>
<dbReference type="AlphaFoldDB" id="A0A2S7UU18"/>
<comment type="subcellular location">
    <subcellularLocation>
        <location evidence="1">Cell membrane</location>
        <topology evidence="1">Multi-pass membrane protein</topology>
    </subcellularLocation>
</comment>
<dbReference type="Proteomes" id="UP000239007">
    <property type="component" value="Unassembled WGS sequence"/>
</dbReference>
<dbReference type="InterPro" id="IPR013525">
    <property type="entry name" value="ABC2_TM"/>
</dbReference>
<feature type="transmembrane region" description="Helical" evidence="6">
    <location>
        <begin position="300"/>
        <end position="320"/>
    </location>
</feature>
<proteinExistence type="predicted"/>
<keyword evidence="3 6" id="KW-0812">Transmembrane</keyword>
<keyword evidence="4 6" id="KW-1133">Transmembrane helix</keyword>
<dbReference type="InterPro" id="IPR051449">
    <property type="entry name" value="ABC-2_transporter_component"/>
</dbReference>
<dbReference type="OrthoDB" id="9803577at2"/>
<keyword evidence="5 6" id="KW-0472">Membrane</keyword>
<evidence type="ECO:0000256" key="1">
    <source>
        <dbReference type="ARBA" id="ARBA00004651"/>
    </source>
</evidence>
<evidence type="ECO:0000256" key="3">
    <source>
        <dbReference type="ARBA" id="ARBA00022692"/>
    </source>
</evidence>